<evidence type="ECO:0000259" key="1">
    <source>
        <dbReference type="PROSITE" id="PS51725"/>
    </source>
</evidence>
<dbReference type="EMBL" id="BRXS01000005">
    <property type="protein sequence ID" value="GLC26821.1"/>
    <property type="molecule type" value="Genomic_DNA"/>
</dbReference>
<dbReference type="InterPro" id="IPR007138">
    <property type="entry name" value="ABM_dom"/>
</dbReference>
<dbReference type="RefSeq" id="WP_284351275.1">
    <property type="nucleotide sequence ID" value="NZ_BRXS01000005.1"/>
</dbReference>
<evidence type="ECO:0000313" key="3">
    <source>
        <dbReference type="Proteomes" id="UP001161325"/>
    </source>
</evidence>
<gene>
    <name evidence="2" type="ORF">rosag_33340</name>
</gene>
<dbReference type="AlphaFoldDB" id="A0AA37QBS6"/>
<proteinExistence type="predicted"/>
<dbReference type="PANTHER" id="PTHR33336">
    <property type="entry name" value="QUINOL MONOOXYGENASE YGIN-RELATED"/>
    <property type="match status" value="1"/>
</dbReference>
<reference evidence="2" key="1">
    <citation type="submission" date="2022-08" db="EMBL/GenBank/DDBJ databases">
        <title>Draft genome sequencing of Roseisolibacter agri AW1220.</title>
        <authorList>
            <person name="Tobiishi Y."/>
            <person name="Tonouchi A."/>
        </authorList>
    </citation>
    <scope>NUCLEOTIDE SEQUENCE</scope>
    <source>
        <strain evidence="2">AW1220</strain>
    </source>
</reference>
<keyword evidence="3" id="KW-1185">Reference proteome</keyword>
<dbReference type="Gene3D" id="3.30.70.100">
    <property type="match status" value="1"/>
</dbReference>
<accession>A0AA37QBS6</accession>
<dbReference type="PROSITE" id="PS51725">
    <property type="entry name" value="ABM"/>
    <property type="match status" value="1"/>
</dbReference>
<evidence type="ECO:0000313" key="2">
    <source>
        <dbReference type="EMBL" id="GLC26821.1"/>
    </source>
</evidence>
<dbReference type="GO" id="GO:0005829">
    <property type="term" value="C:cytosol"/>
    <property type="evidence" value="ECO:0007669"/>
    <property type="project" value="TreeGrafter"/>
</dbReference>
<protein>
    <recommendedName>
        <fullName evidence="1">ABM domain-containing protein</fullName>
    </recommendedName>
</protein>
<dbReference type="GO" id="GO:0016491">
    <property type="term" value="F:oxidoreductase activity"/>
    <property type="evidence" value="ECO:0007669"/>
    <property type="project" value="TreeGrafter"/>
</dbReference>
<dbReference type="PANTHER" id="PTHR33336:SF1">
    <property type="entry name" value="(4S)-4-HYDROXY-5-PHOSPHONOOXYPENTANE-2,3-DIONE ISOMERASE"/>
    <property type="match status" value="1"/>
</dbReference>
<sequence length="106" mass="12095">MLIVHVHVHVKPDAVDAFARASLENARHSREEPGIVRFDVVQQQDDPTRFVLVEIYRTSEDPARHKATAHYATWRDAVEPMMAEPRRSVKYHALSPAPAGWEMAPE</sequence>
<organism evidence="2 3">
    <name type="scientific">Roseisolibacter agri</name>
    <dbReference type="NCBI Taxonomy" id="2014610"/>
    <lineage>
        <taxon>Bacteria</taxon>
        <taxon>Pseudomonadati</taxon>
        <taxon>Gemmatimonadota</taxon>
        <taxon>Gemmatimonadia</taxon>
        <taxon>Gemmatimonadales</taxon>
        <taxon>Gemmatimonadaceae</taxon>
        <taxon>Roseisolibacter</taxon>
    </lineage>
</organism>
<dbReference type="Proteomes" id="UP001161325">
    <property type="component" value="Unassembled WGS sequence"/>
</dbReference>
<dbReference type="InterPro" id="IPR011008">
    <property type="entry name" value="Dimeric_a/b-barrel"/>
</dbReference>
<feature type="domain" description="ABM" evidence="1">
    <location>
        <begin position="2"/>
        <end position="90"/>
    </location>
</feature>
<dbReference type="InterPro" id="IPR050744">
    <property type="entry name" value="AI-2_Isomerase_LsrG"/>
</dbReference>
<dbReference type="SUPFAM" id="SSF54909">
    <property type="entry name" value="Dimeric alpha+beta barrel"/>
    <property type="match status" value="1"/>
</dbReference>
<comment type="caution">
    <text evidence="2">The sequence shown here is derived from an EMBL/GenBank/DDBJ whole genome shotgun (WGS) entry which is preliminary data.</text>
</comment>
<dbReference type="Pfam" id="PF03992">
    <property type="entry name" value="ABM"/>
    <property type="match status" value="1"/>
</dbReference>
<name>A0AA37QBS6_9BACT</name>